<dbReference type="Proteomes" id="UP001642484">
    <property type="component" value="Unassembled WGS sequence"/>
</dbReference>
<feature type="transmembrane region" description="Helical" evidence="2">
    <location>
        <begin position="431"/>
        <end position="449"/>
    </location>
</feature>
<feature type="transmembrane region" description="Helical" evidence="2">
    <location>
        <begin position="810"/>
        <end position="828"/>
    </location>
</feature>
<reference evidence="3 4" key="1">
    <citation type="submission" date="2024-02" db="EMBL/GenBank/DDBJ databases">
        <authorList>
            <person name="Chen Y."/>
            <person name="Shah S."/>
            <person name="Dougan E. K."/>
            <person name="Thang M."/>
            <person name="Chan C."/>
        </authorList>
    </citation>
    <scope>NUCLEOTIDE SEQUENCE [LARGE SCALE GENOMIC DNA]</scope>
</reference>
<comment type="caution">
    <text evidence="3">The sequence shown here is derived from an EMBL/GenBank/DDBJ whole genome shotgun (WGS) entry which is preliminary data.</text>
</comment>
<feature type="region of interest" description="Disordered" evidence="1">
    <location>
        <begin position="587"/>
        <end position="608"/>
    </location>
</feature>
<accession>A0ABP0QPP6</accession>
<feature type="transmembrane region" description="Helical" evidence="2">
    <location>
        <begin position="834"/>
        <end position="858"/>
    </location>
</feature>
<keyword evidence="2" id="KW-0472">Membrane</keyword>
<keyword evidence="2" id="KW-1133">Transmembrane helix</keyword>
<feature type="region of interest" description="Disordered" evidence="1">
    <location>
        <begin position="518"/>
        <end position="561"/>
    </location>
</feature>
<feature type="transmembrane region" description="Helical" evidence="2">
    <location>
        <begin position="320"/>
        <end position="339"/>
    </location>
</feature>
<sequence length="1063" mass="116274">MCKWYCTSSGPSTNLTCLHCGVHYCGACLNGEAGKMQSLVKCAGCGKKPGVKTNGNRNSWTAVCNAPCNERGAPRYDNDDGIANSAFTSGLRATGAQETNEAAQRRVRQHSLRGPERFFYDRSTYTGTHSNGGPEHVAKGAGSAPDRTWKRPSAELEDLARLTLLSGGAAAPPASPSCLPDVMKSPRPPSVGRPSSKGPSARPASRGASGGRGLVGPERFFYDRSTYTGTHTRGGPSSVAKGGGTSFDQSWKRPGDAGPNEGFDERRGLRRVREENLDSVLHQVVMAISQQAYEHAVVDHFRPWEEVLMYGNLTYAKREIFFYTFGTGTLLCTLGMHCLRERYPWNYVMLAMTTLLAGVFWGMLRAVVLSTLHFQILSILIVTMSVATVLSHISMRFISMPLLCLLAPGWLCGSLACAFVVSVHLTDADRQVVWASTGLSMLLLIILSLDAGRYLKQCKPDDFMNVVVAMNSTLMVVVSIPFFVLSFCFIHGSEVVAEQAQAAEAPGLPVSNVSPEAIDRLERGDPGPADRGVAAEATAERPRRFPETVQRQDRRDGWRGWKDVGADDGARLWGLRKLGCVSASQKVWGNPPTSSTRHQTGCARSRSLHRVRRSAAQFRASNLVDAANNDESVRSPVQELMPLVIAAPVKRSERMAQVQMQVASRDGESYQSVTRTVTFQDMEPVESETTDQEMQTPQEPVRSHRTSSMFGQRISRTFLSGRSLWRYPSTPGQMPRYLQRKFRMKTFALMGFQLALVLAITVLVDYLQLWGAMMPTLGQTPAQVVFYVIGAINFTSILALQNFKDRYPLNYLLLCVTTVLSGIFWGLTRGVTNVTIHFQILAILSFTMAGASIASGILTNLERKIAGPHLLLASILPCWFVGCLIDALLTFLLFKLDPLEVSGAIGFSFLLICILLVDVGKLLDRCRPDDFMAVLVAMNSTLMVVELMNTVFKSRMGPTSCEHPIFCFDLLLLAFGRGDGPGHYRAERQRGIGGAAHQRDDGSGMTGASAGPCSDPHRAGEKTSTSFWHGVAVCVGVVHLDFELHKIHGFSDGSCAGRSIYWT</sequence>
<feature type="transmembrane region" description="Helical" evidence="2">
    <location>
        <begin position="900"/>
        <end position="919"/>
    </location>
</feature>
<organism evidence="3 4">
    <name type="scientific">Durusdinium trenchii</name>
    <dbReference type="NCBI Taxonomy" id="1381693"/>
    <lineage>
        <taxon>Eukaryota</taxon>
        <taxon>Sar</taxon>
        <taxon>Alveolata</taxon>
        <taxon>Dinophyceae</taxon>
        <taxon>Suessiales</taxon>
        <taxon>Symbiodiniaceae</taxon>
        <taxon>Durusdinium</taxon>
    </lineage>
</organism>
<name>A0ABP0QPP6_9DINO</name>
<gene>
    <name evidence="3" type="ORF">CCMP2556_LOCUS43355</name>
</gene>
<evidence type="ECO:0000313" key="3">
    <source>
        <dbReference type="EMBL" id="CAK9090197.1"/>
    </source>
</evidence>
<proteinExistence type="predicted"/>
<feature type="region of interest" description="Disordered" evidence="1">
    <location>
        <begin position="95"/>
        <end position="149"/>
    </location>
</feature>
<feature type="region of interest" description="Disordered" evidence="1">
    <location>
        <begin position="682"/>
        <end position="706"/>
    </location>
</feature>
<feature type="transmembrane region" description="Helical" evidence="2">
    <location>
        <begin position="870"/>
        <end position="894"/>
    </location>
</feature>
<feature type="region of interest" description="Disordered" evidence="1">
    <location>
        <begin position="167"/>
        <end position="268"/>
    </location>
</feature>
<feature type="compositionally biased region" description="Low complexity" evidence="1">
    <location>
        <begin position="192"/>
        <end position="207"/>
    </location>
</feature>
<dbReference type="EMBL" id="CAXAMN010024807">
    <property type="protein sequence ID" value="CAK9090197.1"/>
    <property type="molecule type" value="Genomic_DNA"/>
</dbReference>
<feature type="transmembrane region" description="Helical" evidence="2">
    <location>
        <begin position="370"/>
        <end position="390"/>
    </location>
</feature>
<feature type="region of interest" description="Disordered" evidence="1">
    <location>
        <begin position="994"/>
        <end position="1018"/>
    </location>
</feature>
<evidence type="ECO:0000256" key="2">
    <source>
        <dbReference type="SAM" id="Phobius"/>
    </source>
</evidence>
<evidence type="ECO:0000256" key="1">
    <source>
        <dbReference type="SAM" id="MobiDB-lite"/>
    </source>
</evidence>
<feature type="compositionally biased region" description="Polar residues" evidence="1">
    <location>
        <begin position="587"/>
        <end position="599"/>
    </location>
</feature>
<feature type="transmembrane region" description="Helical" evidence="2">
    <location>
        <begin position="784"/>
        <end position="803"/>
    </location>
</feature>
<evidence type="ECO:0000313" key="4">
    <source>
        <dbReference type="Proteomes" id="UP001642484"/>
    </source>
</evidence>
<keyword evidence="2" id="KW-0812">Transmembrane</keyword>
<feature type="transmembrane region" description="Helical" evidence="2">
    <location>
        <begin position="346"/>
        <end position="364"/>
    </location>
</feature>
<keyword evidence="4" id="KW-1185">Reference proteome</keyword>
<feature type="compositionally biased region" description="Basic and acidic residues" evidence="1">
    <location>
        <begin position="538"/>
        <end position="561"/>
    </location>
</feature>
<feature type="transmembrane region" description="Helical" evidence="2">
    <location>
        <begin position="746"/>
        <end position="764"/>
    </location>
</feature>
<feature type="transmembrane region" description="Helical" evidence="2">
    <location>
        <begin position="402"/>
        <end position="425"/>
    </location>
</feature>
<protein>
    <submittedName>
        <fullName evidence="3">Uncharacterized protein</fullName>
    </submittedName>
</protein>